<dbReference type="AlphaFoldDB" id="A0A8J2KWH0"/>
<evidence type="ECO:0000256" key="1">
    <source>
        <dbReference type="SAM" id="MobiDB-lite"/>
    </source>
</evidence>
<evidence type="ECO:0000256" key="2">
    <source>
        <dbReference type="SAM" id="Phobius"/>
    </source>
</evidence>
<feature type="non-terminal residue" evidence="3">
    <location>
        <position position="1"/>
    </location>
</feature>
<reference evidence="3" key="1">
    <citation type="submission" date="2021-06" db="EMBL/GenBank/DDBJ databases">
        <authorList>
            <person name="Hodson N. C."/>
            <person name="Mongue J. A."/>
            <person name="Jaron S. K."/>
        </authorList>
    </citation>
    <scope>NUCLEOTIDE SEQUENCE</scope>
</reference>
<sequence>CSSSKSFLLKIPKVTMVMTAWQLRDSDPPPPYTEVANENAPPPSYFEISNSTQLLHPSLVSSEPHHQTPSRLTRNDRVIPTVSHSVISVSNQTTPRLYNEHRSDFTRNSIRSSTRRSESSYSPEDDYIPSEKKTIVAYCVVIGLSVFLIFAVWVYTSINANNTSLFKLTPADNKNREFYRPAVNFPEIQISRDELDVYNITIVP</sequence>
<dbReference type="Proteomes" id="UP000708208">
    <property type="component" value="Unassembled WGS sequence"/>
</dbReference>
<feature type="region of interest" description="Disordered" evidence="1">
    <location>
        <begin position="97"/>
        <end position="126"/>
    </location>
</feature>
<feature type="transmembrane region" description="Helical" evidence="2">
    <location>
        <begin position="135"/>
        <end position="155"/>
    </location>
</feature>
<dbReference type="EMBL" id="CAJVCH010253243">
    <property type="protein sequence ID" value="CAG7733660.1"/>
    <property type="molecule type" value="Genomic_DNA"/>
</dbReference>
<gene>
    <name evidence="3" type="ORF">AFUS01_LOCUS22090</name>
</gene>
<proteinExistence type="predicted"/>
<comment type="caution">
    <text evidence="3">The sequence shown here is derived from an EMBL/GenBank/DDBJ whole genome shotgun (WGS) entry which is preliminary data.</text>
</comment>
<evidence type="ECO:0000313" key="4">
    <source>
        <dbReference type="Proteomes" id="UP000708208"/>
    </source>
</evidence>
<name>A0A8J2KWH0_9HEXA</name>
<accession>A0A8J2KWH0</accession>
<keyword evidence="2" id="KW-0812">Transmembrane</keyword>
<keyword evidence="2" id="KW-1133">Transmembrane helix</keyword>
<keyword evidence="2" id="KW-0472">Membrane</keyword>
<evidence type="ECO:0000313" key="3">
    <source>
        <dbReference type="EMBL" id="CAG7733660.1"/>
    </source>
</evidence>
<keyword evidence="4" id="KW-1185">Reference proteome</keyword>
<organism evidence="3 4">
    <name type="scientific">Allacma fusca</name>
    <dbReference type="NCBI Taxonomy" id="39272"/>
    <lineage>
        <taxon>Eukaryota</taxon>
        <taxon>Metazoa</taxon>
        <taxon>Ecdysozoa</taxon>
        <taxon>Arthropoda</taxon>
        <taxon>Hexapoda</taxon>
        <taxon>Collembola</taxon>
        <taxon>Symphypleona</taxon>
        <taxon>Sminthuridae</taxon>
        <taxon>Allacma</taxon>
    </lineage>
</organism>
<protein>
    <submittedName>
        <fullName evidence="3">Uncharacterized protein</fullName>
    </submittedName>
</protein>